<dbReference type="STRING" id="1448321.A0A317WYI9"/>
<organism evidence="2 3">
    <name type="scientific">Aspergillus heteromorphus CBS 117.55</name>
    <dbReference type="NCBI Taxonomy" id="1448321"/>
    <lineage>
        <taxon>Eukaryota</taxon>
        <taxon>Fungi</taxon>
        <taxon>Dikarya</taxon>
        <taxon>Ascomycota</taxon>
        <taxon>Pezizomycotina</taxon>
        <taxon>Eurotiomycetes</taxon>
        <taxon>Eurotiomycetidae</taxon>
        <taxon>Eurotiales</taxon>
        <taxon>Aspergillaceae</taxon>
        <taxon>Aspergillus</taxon>
        <taxon>Aspergillus subgen. Circumdati</taxon>
    </lineage>
</organism>
<evidence type="ECO:0000313" key="3">
    <source>
        <dbReference type="Proteomes" id="UP000247233"/>
    </source>
</evidence>
<dbReference type="OrthoDB" id="4192742at2759"/>
<evidence type="ECO:0000256" key="1">
    <source>
        <dbReference type="SAM" id="MobiDB-lite"/>
    </source>
</evidence>
<dbReference type="AlphaFoldDB" id="A0A317WYI9"/>
<gene>
    <name evidence="2" type="ORF">BO70DRAFT_359552</name>
</gene>
<dbReference type="EMBL" id="MSFL01000004">
    <property type="protein sequence ID" value="PWY89270.1"/>
    <property type="molecule type" value="Genomic_DNA"/>
</dbReference>
<feature type="region of interest" description="Disordered" evidence="1">
    <location>
        <begin position="12"/>
        <end position="46"/>
    </location>
</feature>
<dbReference type="GeneID" id="37064800"/>
<dbReference type="VEuPathDB" id="FungiDB:BO70DRAFT_359552"/>
<keyword evidence="3" id="KW-1185">Reference proteome</keyword>
<accession>A0A317WYI9</accession>
<dbReference type="Proteomes" id="UP000247233">
    <property type="component" value="Unassembled WGS sequence"/>
</dbReference>
<proteinExistence type="predicted"/>
<protein>
    <submittedName>
        <fullName evidence="2">Uncharacterized protein</fullName>
    </submittedName>
</protein>
<reference evidence="2 3" key="1">
    <citation type="submission" date="2016-12" db="EMBL/GenBank/DDBJ databases">
        <title>The genomes of Aspergillus section Nigri reveals drivers in fungal speciation.</title>
        <authorList>
            <consortium name="DOE Joint Genome Institute"/>
            <person name="Vesth T.C."/>
            <person name="Nybo J."/>
            <person name="Theobald S."/>
            <person name="Brandl J."/>
            <person name="Frisvad J.C."/>
            <person name="Nielsen K.F."/>
            <person name="Lyhne E.K."/>
            <person name="Kogle M.E."/>
            <person name="Kuo A."/>
            <person name="Riley R."/>
            <person name="Clum A."/>
            <person name="Nolan M."/>
            <person name="Lipzen A."/>
            <person name="Salamov A."/>
            <person name="Henrissat B."/>
            <person name="Wiebenga A."/>
            <person name="De Vries R.P."/>
            <person name="Grigoriev I.V."/>
            <person name="Mortensen U.H."/>
            <person name="Andersen M.R."/>
            <person name="Baker S.E."/>
        </authorList>
    </citation>
    <scope>NUCLEOTIDE SEQUENCE [LARGE SCALE GENOMIC DNA]</scope>
    <source>
        <strain evidence="2 3">CBS 117.55</strain>
    </source>
</reference>
<sequence>MLRLIPGMLQAELPKRTAPSSPACEPQPTAPIPRSTTTTNTNEQSERFYRTVECENRHESAEFPDRNAVAEAAAVRRQLSLEDTRRNALHTLSLCRSVIASLEITRLHKSRTGLHYWLGFWERIYERPFARMLSSRVTGALARIDTLFRAVSNELHQLTRRMNQDITHATSEQEILRLLERMEEEVGTRRRRRRKKAQSIVQKMRANIESIPVKVTDELFDDLKRGVFALDVYCDYHPGDSVAEEHESAWPERCSPMRSVAVSPYLQNQWHESAAAGAYMPMPSQLESDLGWTEHVEDWVNPDEDHFTRDHHAHTTVHHR</sequence>
<comment type="caution">
    <text evidence="2">The sequence shown here is derived from an EMBL/GenBank/DDBJ whole genome shotgun (WGS) entry which is preliminary data.</text>
</comment>
<name>A0A317WYI9_9EURO</name>
<evidence type="ECO:0000313" key="2">
    <source>
        <dbReference type="EMBL" id="PWY89270.1"/>
    </source>
</evidence>
<dbReference type="RefSeq" id="XP_025402457.1">
    <property type="nucleotide sequence ID" value="XM_025542563.1"/>
</dbReference>